<dbReference type="RefSeq" id="XP_053585633.1">
    <property type="nucleotide sequence ID" value="XM_053730861.1"/>
</dbReference>
<dbReference type="KEGG" id="crq:GCK72_015428"/>
<evidence type="ECO:0000313" key="2">
    <source>
        <dbReference type="EMBL" id="KAF1758968.1"/>
    </source>
</evidence>
<dbReference type="PANTHER" id="PTHR21503">
    <property type="entry name" value="F-BOX-CONTAINING HYPOTHETICAL PROTEIN C.ELEGANS"/>
    <property type="match status" value="1"/>
</dbReference>
<dbReference type="EMBL" id="WUAV01000004">
    <property type="protein sequence ID" value="KAF1758968.1"/>
    <property type="molecule type" value="Genomic_DNA"/>
</dbReference>
<gene>
    <name evidence="2" type="ORF">GCK72_015428</name>
</gene>
<dbReference type="InterPro" id="IPR001810">
    <property type="entry name" value="F-box_dom"/>
</dbReference>
<dbReference type="InterPro" id="IPR012885">
    <property type="entry name" value="F-box_Sdz-33"/>
</dbReference>
<dbReference type="PANTHER" id="PTHR21503:SF8">
    <property type="entry name" value="F-BOX ASSOCIATED DOMAIN-CONTAINING PROTEIN-RELATED"/>
    <property type="match status" value="1"/>
</dbReference>
<evidence type="ECO:0000259" key="1">
    <source>
        <dbReference type="PROSITE" id="PS50181"/>
    </source>
</evidence>
<dbReference type="Pfam" id="PF00646">
    <property type="entry name" value="F-box"/>
    <property type="match status" value="1"/>
</dbReference>
<reference evidence="2 3" key="1">
    <citation type="submission" date="2019-12" db="EMBL/GenBank/DDBJ databases">
        <title>Chromosome-level assembly of the Caenorhabditis remanei genome.</title>
        <authorList>
            <person name="Teterina A.A."/>
            <person name="Willis J.H."/>
            <person name="Phillips P.C."/>
        </authorList>
    </citation>
    <scope>NUCLEOTIDE SEQUENCE [LARGE SCALE GENOMIC DNA]</scope>
    <source>
        <strain evidence="2 3">PX506</strain>
        <tissue evidence="2">Whole organism</tissue>
    </source>
</reference>
<dbReference type="CTD" id="9805951"/>
<dbReference type="PROSITE" id="PS50181">
    <property type="entry name" value="FBOX"/>
    <property type="match status" value="1"/>
</dbReference>
<dbReference type="GeneID" id="9805951"/>
<name>A0A6A5GU16_CAERE</name>
<dbReference type="AlphaFoldDB" id="A0A6A5GU16"/>
<dbReference type="Pfam" id="PF07735">
    <property type="entry name" value="FBA_2"/>
    <property type="match status" value="1"/>
</dbReference>
<dbReference type="Proteomes" id="UP000483820">
    <property type="component" value="Chromosome IV"/>
</dbReference>
<organism evidence="2 3">
    <name type="scientific">Caenorhabditis remanei</name>
    <name type="common">Caenorhabditis vulgaris</name>
    <dbReference type="NCBI Taxonomy" id="31234"/>
    <lineage>
        <taxon>Eukaryota</taxon>
        <taxon>Metazoa</taxon>
        <taxon>Ecdysozoa</taxon>
        <taxon>Nematoda</taxon>
        <taxon>Chromadorea</taxon>
        <taxon>Rhabditida</taxon>
        <taxon>Rhabditina</taxon>
        <taxon>Rhabditomorpha</taxon>
        <taxon>Rhabditoidea</taxon>
        <taxon>Rhabditidae</taxon>
        <taxon>Peloderinae</taxon>
        <taxon>Caenorhabditis</taxon>
    </lineage>
</organism>
<sequence length="359" mass="41832">MNNPPLTHIFRLPFRAMEEVYKGLHSIIKMIRNRINNKFPILRLPFLGIQEIFKTMDPIEIINFSMTSKRAKAVTKNMSFCSKYTICLYINKTMGISIEGINNLVACTYLMTSDKQMDGKTEKDESYGNILRSVVKYTNDPVEEWKQLCIYVLEIFNRQTIDILTTTMDAFVDQNVPVIDFLKTSVKSVNSCSLSQKDKAINVEKHTAYFLGNIQINSELYFDIYINNDDFNGQIPNNLKELYIFNSHWIGFERLVDIDCKNVILRNDRILNKEWNSFIKKWVTMEAQLNLECLQLDNRELVRFRNHVLHDIPHEVVDGGVKRTLISSHGSPREISGGVDIRRIDEKRQHSSSNLMDFR</sequence>
<feature type="domain" description="F-box" evidence="1">
    <location>
        <begin position="38"/>
        <end position="84"/>
    </location>
</feature>
<comment type="caution">
    <text evidence="2">The sequence shown here is derived from an EMBL/GenBank/DDBJ whole genome shotgun (WGS) entry which is preliminary data.</text>
</comment>
<accession>A0A6A5GU16</accession>
<evidence type="ECO:0000313" key="3">
    <source>
        <dbReference type="Proteomes" id="UP000483820"/>
    </source>
</evidence>
<proteinExistence type="predicted"/>
<protein>
    <recommendedName>
        <fullName evidence="1">F-box domain-containing protein</fullName>
    </recommendedName>
</protein>